<sequence>MAESEQNQLASIPAVIPDTFPPDANHTCYHPANCEYDNGSLPPLLFQLDPPNQRPTTPIPNMIENGQEVNDYDGAVIRAFPFLPRYISARPMGWQLEYWMRLDSRLTYRDIKARMTVAKTVLPSDNSLNMRREREARAPLGLSCWTNRRGGVTRTEIERVDKLSQDQVSFNTTMDVVYFDQPINGRRAVPMCLRAKNLADAPPIYYQCDYFLVDQQFHIPSARLAEALAVHGQLLEKVANSKVDDWRQLPLEMLPPSWFRETRGERRGDAPEPSNYPPETEAQQTQGMGEQENSNLVGSNDLQQHDSDQGVGPPRLLSPFQESAVQGTTAQSDQTTWADQANISSGFNSSNNSWGGMGFGDLEISTAPGLPSNFITPGTGFGCGSKNNGLPSLGTDVGSADHFNSQANLLASWNQNTYHPGHGQRLHQSFPSTAISVLSYNLHATGSINQQQEQQQQQQWPLSMMQTTLSNTQFLSNPSTTPQQVFSSSQIPFEQNAPGQDIPSTQDNPSTLINQRQTDEGFHRFNGSGPFSIRQNSNHRLNTDTDVIMQRNNPFDRLGEDNPQFSSFEEFLQSEM</sequence>
<feature type="region of interest" description="Disordered" evidence="1">
    <location>
        <begin position="260"/>
        <end position="334"/>
    </location>
</feature>
<name>C1GPL8_PARBA</name>
<dbReference type="EMBL" id="KN293992">
    <property type="protein sequence ID" value="EEH36140.1"/>
    <property type="molecule type" value="Genomic_DNA"/>
</dbReference>
<dbReference type="eggNOG" id="ENOG502QQX4">
    <property type="taxonomic scope" value="Eukaryota"/>
</dbReference>
<dbReference type="AlphaFoldDB" id="C1GPL8"/>
<feature type="compositionally biased region" description="Polar residues" evidence="1">
    <location>
        <begin position="281"/>
        <end position="302"/>
    </location>
</feature>
<dbReference type="RefSeq" id="XP_002797924.1">
    <property type="nucleotide sequence ID" value="XM_002797878.1"/>
</dbReference>
<accession>C1GPL8</accession>
<dbReference type="KEGG" id="pbl:PAAG_00463"/>
<dbReference type="Proteomes" id="UP000002059">
    <property type="component" value="Partially assembled WGS sequence"/>
</dbReference>
<protein>
    <submittedName>
        <fullName evidence="2">Uncharacterized protein</fullName>
    </submittedName>
</protein>
<dbReference type="OMA" id="QLEYWMR"/>
<keyword evidence="3" id="KW-1185">Reference proteome</keyword>
<gene>
    <name evidence="2" type="ORF">PAAG_00463</name>
</gene>
<reference evidence="2 3" key="1">
    <citation type="journal article" date="2011" name="PLoS Genet.">
        <title>Comparative genomic analysis of human fungal pathogens causing paracoccidioidomycosis.</title>
        <authorList>
            <person name="Desjardins C.A."/>
            <person name="Champion M.D."/>
            <person name="Holder J.W."/>
            <person name="Muszewska A."/>
            <person name="Goldberg J."/>
            <person name="Bailao A.M."/>
            <person name="Brigido M.M."/>
            <person name="Ferreira M.E."/>
            <person name="Garcia A.M."/>
            <person name="Grynberg M."/>
            <person name="Gujja S."/>
            <person name="Heiman D.I."/>
            <person name="Henn M.R."/>
            <person name="Kodira C.D."/>
            <person name="Leon-Narvaez H."/>
            <person name="Longo L.V."/>
            <person name="Ma L.J."/>
            <person name="Malavazi I."/>
            <person name="Matsuo A.L."/>
            <person name="Morais F.V."/>
            <person name="Pereira M."/>
            <person name="Rodriguez-Brito S."/>
            <person name="Sakthikumar S."/>
            <person name="Salem-Izacc S.M."/>
            <person name="Sykes S.M."/>
            <person name="Teixeira M.M."/>
            <person name="Vallejo M.C."/>
            <person name="Walter M.E."/>
            <person name="Yandava C."/>
            <person name="Young S."/>
            <person name="Zeng Q."/>
            <person name="Zucker J."/>
            <person name="Felipe M.S."/>
            <person name="Goldman G.H."/>
            <person name="Haas B.J."/>
            <person name="McEwen J.G."/>
            <person name="Nino-Vega G."/>
            <person name="Puccia R."/>
            <person name="San-Blas G."/>
            <person name="Soares C.M."/>
            <person name="Birren B.W."/>
            <person name="Cuomo C.A."/>
        </authorList>
    </citation>
    <scope>NUCLEOTIDE SEQUENCE [LARGE SCALE GENOMIC DNA]</scope>
    <source>
        <strain evidence="3">ATCC MYA-826 / Pb01</strain>
    </source>
</reference>
<dbReference type="GeneID" id="9101375"/>
<evidence type="ECO:0000313" key="2">
    <source>
        <dbReference type="EMBL" id="EEH36140.1"/>
    </source>
</evidence>
<dbReference type="OrthoDB" id="5409522at2759"/>
<proteinExistence type="predicted"/>
<organism evidence="2 3">
    <name type="scientific">Paracoccidioides lutzii (strain ATCC MYA-826 / Pb01)</name>
    <name type="common">Paracoccidioides brasiliensis</name>
    <dbReference type="NCBI Taxonomy" id="502779"/>
    <lineage>
        <taxon>Eukaryota</taxon>
        <taxon>Fungi</taxon>
        <taxon>Dikarya</taxon>
        <taxon>Ascomycota</taxon>
        <taxon>Pezizomycotina</taxon>
        <taxon>Eurotiomycetes</taxon>
        <taxon>Eurotiomycetidae</taxon>
        <taxon>Onygenales</taxon>
        <taxon>Ajellomycetaceae</taxon>
        <taxon>Paracoccidioides</taxon>
    </lineage>
</organism>
<dbReference type="VEuPathDB" id="FungiDB:PAAG_00463"/>
<feature type="compositionally biased region" description="Polar residues" evidence="1">
    <location>
        <begin position="320"/>
        <end position="334"/>
    </location>
</feature>
<dbReference type="HOGENOM" id="CLU_036818_0_0_1"/>
<evidence type="ECO:0000313" key="3">
    <source>
        <dbReference type="Proteomes" id="UP000002059"/>
    </source>
</evidence>
<feature type="compositionally biased region" description="Basic and acidic residues" evidence="1">
    <location>
        <begin position="260"/>
        <end position="270"/>
    </location>
</feature>
<evidence type="ECO:0000256" key="1">
    <source>
        <dbReference type="SAM" id="MobiDB-lite"/>
    </source>
</evidence>